<keyword evidence="3" id="KW-0238">DNA-binding</keyword>
<name>A0A090QG47_NONUL</name>
<dbReference type="EC" id="3.1.21.3" evidence="6"/>
<reference evidence="6 7" key="1">
    <citation type="journal article" date="2014" name="Genome Announc.">
        <title>Draft Genome Sequences of Marine Flavobacterium Nonlabens Strains NR17, NR24, NR27, NR32, NR33, and Ara13.</title>
        <authorList>
            <person name="Nakanishi M."/>
            <person name="Meirelles P."/>
            <person name="Suzuki R."/>
            <person name="Takatani N."/>
            <person name="Mino S."/>
            <person name="Suda W."/>
            <person name="Oshima K."/>
            <person name="Hattori M."/>
            <person name="Ohkuma M."/>
            <person name="Hosokawa M."/>
            <person name="Miyashita K."/>
            <person name="Thompson F.L."/>
            <person name="Niwa A."/>
            <person name="Sawabe T."/>
            <person name="Sawabe T."/>
        </authorList>
    </citation>
    <scope>NUCLEOTIDE SEQUENCE [LARGE SCALE GENOMIC DNA]</scope>
    <source>
        <strain evidence="7">JCM19314</strain>
    </source>
</reference>
<dbReference type="PANTHER" id="PTHR43140:SF1">
    <property type="entry name" value="TYPE I RESTRICTION ENZYME ECOKI SPECIFICITY SUBUNIT"/>
    <property type="match status" value="1"/>
</dbReference>
<gene>
    <name evidence="6" type="ORF">JCM19314_1811</name>
</gene>
<evidence type="ECO:0000313" key="6">
    <source>
        <dbReference type="EMBL" id="GAL00774.1"/>
    </source>
</evidence>
<keyword evidence="2" id="KW-0680">Restriction system</keyword>
<dbReference type="Gene3D" id="3.90.220.20">
    <property type="entry name" value="DNA methylase specificity domains"/>
    <property type="match status" value="2"/>
</dbReference>
<keyword evidence="6" id="KW-0378">Hydrolase</keyword>
<feature type="domain" description="Type I restriction modification DNA specificity" evidence="5">
    <location>
        <begin position="193"/>
        <end position="375"/>
    </location>
</feature>
<dbReference type="SUPFAM" id="SSF116734">
    <property type="entry name" value="DNA methylase specificity domain"/>
    <property type="match status" value="2"/>
</dbReference>
<evidence type="ECO:0000256" key="2">
    <source>
        <dbReference type="ARBA" id="ARBA00022747"/>
    </source>
</evidence>
<evidence type="ECO:0000313" key="7">
    <source>
        <dbReference type="Proteomes" id="UP000029226"/>
    </source>
</evidence>
<dbReference type="GO" id="GO:0003677">
    <property type="term" value="F:DNA binding"/>
    <property type="evidence" value="ECO:0007669"/>
    <property type="project" value="UniProtKB-KW"/>
</dbReference>
<organism evidence="6 7">
    <name type="scientific">Nonlabens ulvanivorans</name>
    <name type="common">Persicivirga ulvanivorans</name>
    <dbReference type="NCBI Taxonomy" id="906888"/>
    <lineage>
        <taxon>Bacteria</taxon>
        <taxon>Pseudomonadati</taxon>
        <taxon>Bacteroidota</taxon>
        <taxon>Flavobacteriia</taxon>
        <taxon>Flavobacteriales</taxon>
        <taxon>Flavobacteriaceae</taxon>
        <taxon>Nonlabens</taxon>
    </lineage>
</organism>
<dbReference type="InterPro" id="IPR044946">
    <property type="entry name" value="Restrct_endonuc_typeI_TRD_sf"/>
</dbReference>
<comment type="caution">
    <text evidence="6">The sequence shown here is derived from an EMBL/GenBank/DDBJ whole genome shotgun (WGS) entry which is preliminary data.</text>
</comment>
<dbReference type="InterPro" id="IPR051212">
    <property type="entry name" value="Type-I_RE_S_subunit"/>
</dbReference>
<feature type="compositionally biased region" description="Basic and acidic residues" evidence="4">
    <location>
        <begin position="407"/>
        <end position="417"/>
    </location>
</feature>
<dbReference type="CDD" id="cd17256">
    <property type="entry name" value="RMtype1_S_EcoJA65PI-TRD1-CR1_like"/>
    <property type="match status" value="1"/>
</dbReference>
<dbReference type="InterPro" id="IPR000055">
    <property type="entry name" value="Restrct_endonuc_typeI_TRD"/>
</dbReference>
<dbReference type="REBASE" id="98152">
    <property type="entry name" value="S.Nul19314ORF1810P"/>
</dbReference>
<dbReference type="GO" id="GO:0009035">
    <property type="term" value="F:type I site-specific deoxyribonuclease activity"/>
    <property type="evidence" value="ECO:0007669"/>
    <property type="project" value="UniProtKB-EC"/>
</dbReference>
<protein>
    <submittedName>
        <fullName evidence="6">Type I restriction-modification system specificity subunit S</fullName>
        <ecNumber evidence="6">3.1.21.3</ecNumber>
    </submittedName>
</protein>
<feature type="region of interest" description="Disordered" evidence="4">
    <location>
        <begin position="395"/>
        <end position="423"/>
    </location>
</feature>
<dbReference type="Proteomes" id="UP000029226">
    <property type="component" value="Unassembled WGS sequence"/>
</dbReference>
<dbReference type="EMBL" id="BBMM01000006">
    <property type="protein sequence ID" value="GAL00774.1"/>
    <property type="molecule type" value="Genomic_DNA"/>
</dbReference>
<dbReference type="AlphaFoldDB" id="A0A090QG47"/>
<evidence type="ECO:0000256" key="1">
    <source>
        <dbReference type="ARBA" id="ARBA00010923"/>
    </source>
</evidence>
<feature type="domain" description="Type I restriction modification DNA specificity" evidence="5">
    <location>
        <begin position="6"/>
        <end position="158"/>
    </location>
</feature>
<evidence type="ECO:0000259" key="5">
    <source>
        <dbReference type="Pfam" id="PF01420"/>
    </source>
</evidence>
<sequence length="423" mass="48259">MGKELPKGWVETDLLSLANVSTGKRDANFASENGKYHFFTCAYEPLKADSYSFEGKVLILPGNGANVGEVFYYEGKFEAYQRTYIVNDIVLNSKFLYYYFKAYWRTLGVSEQFGSATNYIKIGNFKNFQIEFPPRAEQDRIVAKVDALMAQHAAIQQAMERIPQLLKDLRQQVLTQAVTGKLTEEWRVGKELEEWETELAMDCCEKVQSGGTPKGSNFALTGIPFFKVYNIVNDQISFEYKPQFVSEEIQNSQCKKSICYAGDVLMNIVGPPLNKVAIIPESFPESNINQAITLFRPKEYLSNKFLYYFLCEGSPVNSLINETRGVVGQVNISLTQCRNFEIPIPSEKEQQEIVRRVESLFEKATAIQQRYEQLKLQIDSLPQAILHKAFKGELVEQQDSDGSASELLREIEEMKKESKSKKR</sequence>
<evidence type="ECO:0000256" key="3">
    <source>
        <dbReference type="ARBA" id="ARBA00023125"/>
    </source>
</evidence>
<dbReference type="PANTHER" id="PTHR43140">
    <property type="entry name" value="TYPE-1 RESTRICTION ENZYME ECOKI SPECIFICITY PROTEIN"/>
    <property type="match status" value="1"/>
</dbReference>
<dbReference type="Pfam" id="PF01420">
    <property type="entry name" value="Methylase_S"/>
    <property type="match status" value="2"/>
</dbReference>
<dbReference type="GO" id="GO:0009307">
    <property type="term" value="P:DNA restriction-modification system"/>
    <property type="evidence" value="ECO:0007669"/>
    <property type="project" value="UniProtKB-KW"/>
</dbReference>
<accession>A0A090QG47</accession>
<evidence type="ECO:0000256" key="4">
    <source>
        <dbReference type="SAM" id="MobiDB-lite"/>
    </source>
</evidence>
<comment type="similarity">
    <text evidence="1">Belongs to the type-I restriction system S methylase family.</text>
</comment>
<proteinExistence type="inferred from homology"/>